<dbReference type="AlphaFoldDB" id="A0ABD3PNC3"/>
<dbReference type="GO" id="GO:0005634">
    <property type="term" value="C:nucleus"/>
    <property type="evidence" value="ECO:0007669"/>
    <property type="project" value="UniProtKB-SubCell"/>
</dbReference>
<proteinExistence type="predicted"/>
<dbReference type="Gene3D" id="1.25.40.10">
    <property type="entry name" value="Tetratricopeptide repeat domain"/>
    <property type="match status" value="4"/>
</dbReference>
<gene>
    <name evidence="7" type="ORF">ACHAWO_002791</name>
</gene>
<dbReference type="Pfam" id="PF13428">
    <property type="entry name" value="TPR_14"/>
    <property type="match status" value="1"/>
</dbReference>
<name>A0ABD3PNC3_9STRA</name>
<evidence type="ECO:0000256" key="5">
    <source>
        <dbReference type="SAM" id="MobiDB-lite"/>
    </source>
</evidence>
<feature type="coiled-coil region" evidence="4">
    <location>
        <begin position="654"/>
        <end position="704"/>
    </location>
</feature>
<accession>A0ABD3PNC3</accession>
<dbReference type="FunFam" id="1.25.40.10:FF:001362">
    <property type="entry name" value="RNA splicing factor"/>
    <property type="match status" value="1"/>
</dbReference>
<dbReference type="InterPro" id="IPR011990">
    <property type="entry name" value="TPR-like_helical_dom_sf"/>
</dbReference>
<comment type="caution">
    <text evidence="7">The sequence shown here is derived from an EMBL/GenBank/DDBJ whole genome shotgun (WGS) entry which is preliminary data.</text>
</comment>
<feature type="region of interest" description="Disordered" evidence="5">
    <location>
        <begin position="85"/>
        <end position="120"/>
    </location>
</feature>
<protein>
    <recommendedName>
        <fullName evidence="6">PRP1 splicing factor N-terminal domain-containing protein</fullName>
    </recommendedName>
</protein>
<keyword evidence="8" id="KW-1185">Reference proteome</keyword>
<dbReference type="SUPFAM" id="SSF48452">
    <property type="entry name" value="TPR-like"/>
    <property type="match status" value="4"/>
</dbReference>
<reference evidence="7 8" key="1">
    <citation type="submission" date="2024-10" db="EMBL/GenBank/DDBJ databases">
        <title>Updated reference genomes for cyclostephanoid diatoms.</title>
        <authorList>
            <person name="Roberts W.R."/>
            <person name="Alverson A.J."/>
        </authorList>
    </citation>
    <scope>NUCLEOTIDE SEQUENCE [LARGE SCALE GENOMIC DNA]</scope>
    <source>
        <strain evidence="7 8">AJA010-31</strain>
    </source>
</reference>
<dbReference type="EMBL" id="JALLPJ020000522">
    <property type="protein sequence ID" value="KAL3789462.1"/>
    <property type="molecule type" value="Genomic_DNA"/>
</dbReference>
<comment type="subcellular location">
    <subcellularLocation>
        <location evidence="1">Nucleus</location>
    </subcellularLocation>
</comment>
<sequence length="1115" mass="121586">MSYNRPKQAPAGYVAGLGRGAAGFVTASDIGPAAARPTTDTEDSPSTLVGSRSAELRAAKLAAAKQQNKQTVALPFGQAPAGYIAGAGRGASTYGSEDPDGPSGGNEMEGSLFKDDQFDDDDVEADRIYEAIDERMSSKRKRKEDGGVNGTTSAIGDQFRELKQKLADVTEEQWAAIPDVGDYSLRHKQKRREDVFTPLTDSLLESRSNLGNDATSGGRVTIAGTTAVMDGTATTSTGFKTNLSGLAEARSTVMTMSLDKMSDSISGQTVVDPKGYLTSLSSVKIASAAEVGDVNKARLLLKSVRDTNPKHAPGWIAAARVEEAAGKTVQARKLIVEGCETCPDNEDVWLEAARLHPLDQAKTILAAASRRMPHSVKIFLRASDLESVDADKKAVLRKALEANPNSVTLWKAAIDLEDEEDARILLSVAVEKVPHSVEMWLALARLETYENARKVLNRARKELPSDRSVWIAAAKLEEGQNHGEMVDRIIEKAVRSLDKHDAVVTRAQWLQEAEAAESAGAPLTSAAIVKCTVGRGVDDEDRQRTWSDDANAALSRGAVATSRAILAHSLATFTTKRSLWLQAVDLERSHGTPSSLDEVLAAASERLPSQEIFWLVRAKEKWLAGDVNASRNILTEAFKANPESEPVWLAAIKLEWENGEIERAQKLLERARERAPTARIYMKSAQLERERGRLTAALDLLEEGLTKYPKFAKLYMMGGQCSSELSKERSSLDRARKFYQRGLQQCPDNVVLWCLASRLEESVAEYGAGTANAGLTKARSIFELARLKNPKNDQLWVEAIRLERRAGNDKLAVSLMAKALKECPNSGLLLSENIITAPRVEQKSKSADAIKKCPDDARVIAAVAALFAGERKNDKARKWFERATAVDQDNGDSWAKLYAFELDAGTKETQENVKQRCIAAEPKHGSAIQSVLGLGLLQQEELVGLEHLITPRVVLDHMKGRNSHAALILRAQEILRERDVSDDEFHSKLAKVVISSSSRHVEKAMLKAKMSLRAENVDPGSYVRGRKSRRHIDSLSVSFISKAISSHDKEPLQQMHAHHKNKSTEAKNSCIHGTKSSETALSWGTKAVVSKLPSVALARGLNFTTRAKTTTAHAA</sequence>
<evidence type="ECO:0000256" key="1">
    <source>
        <dbReference type="ARBA" id="ARBA00004123"/>
    </source>
</evidence>
<dbReference type="SMART" id="SM00386">
    <property type="entry name" value="HAT"/>
    <property type="match status" value="10"/>
</dbReference>
<dbReference type="Pfam" id="PF06424">
    <property type="entry name" value="PRP1_N"/>
    <property type="match status" value="2"/>
</dbReference>
<dbReference type="Pfam" id="PF14559">
    <property type="entry name" value="TPR_19"/>
    <property type="match status" value="1"/>
</dbReference>
<organism evidence="7 8">
    <name type="scientific">Cyclotella atomus</name>
    <dbReference type="NCBI Taxonomy" id="382360"/>
    <lineage>
        <taxon>Eukaryota</taxon>
        <taxon>Sar</taxon>
        <taxon>Stramenopiles</taxon>
        <taxon>Ochrophyta</taxon>
        <taxon>Bacillariophyta</taxon>
        <taxon>Coscinodiscophyceae</taxon>
        <taxon>Thalassiosirophycidae</taxon>
        <taxon>Stephanodiscales</taxon>
        <taxon>Stephanodiscaceae</taxon>
        <taxon>Cyclotella</taxon>
    </lineage>
</organism>
<evidence type="ECO:0000256" key="2">
    <source>
        <dbReference type="ARBA" id="ARBA00022737"/>
    </source>
</evidence>
<feature type="domain" description="PRP1 splicing factor N-terminal" evidence="6">
    <location>
        <begin position="9"/>
        <end position="53"/>
    </location>
</feature>
<feature type="domain" description="PRP1 splicing factor N-terminal" evidence="6">
    <location>
        <begin position="107"/>
        <end position="186"/>
    </location>
</feature>
<keyword evidence="4" id="KW-0175">Coiled coil</keyword>
<feature type="region of interest" description="Disordered" evidence="5">
    <location>
        <begin position="31"/>
        <end position="52"/>
    </location>
</feature>
<dbReference type="InterPro" id="IPR045075">
    <property type="entry name" value="Syf1-like"/>
</dbReference>
<keyword evidence="3" id="KW-0539">Nucleus</keyword>
<dbReference type="InterPro" id="IPR010491">
    <property type="entry name" value="PRP1_N"/>
</dbReference>
<evidence type="ECO:0000256" key="3">
    <source>
        <dbReference type="ARBA" id="ARBA00023242"/>
    </source>
</evidence>
<keyword evidence="2" id="KW-0677">Repeat</keyword>
<evidence type="ECO:0000313" key="8">
    <source>
        <dbReference type="Proteomes" id="UP001530400"/>
    </source>
</evidence>
<dbReference type="PANTHER" id="PTHR11246">
    <property type="entry name" value="PRE-MRNA SPLICING FACTOR"/>
    <property type="match status" value="1"/>
</dbReference>
<evidence type="ECO:0000259" key="6">
    <source>
        <dbReference type="Pfam" id="PF06424"/>
    </source>
</evidence>
<evidence type="ECO:0000256" key="4">
    <source>
        <dbReference type="SAM" id="Coils"/>
    </source>
</evidence>
<dbReference type="InterPro" id="IPR003107">
    <property type="entry name" value="HAT"/>
</dbReference>
<evidence type="ECO:0000313" key="7">
    <source>
        <dbReference type="EMBL" id="KAL3789462.1"/>
    </source>
</evidence>
<dbReference type="PANTHER" id="PTHR11246:SF1">
    <property type="entry name" value="PRE-MRNA-PROCESSING FACTOR 6"/>
    <property type="match status" value="1"/>
</dbReference>
<dbReference type="Proteomes" id="UP001530400">
    <property type="component" value="Unassembled WGS sequence"/>
</dbReference>